<name>A0ABN7PPI7_TIMPD</name>
<comment type="caution">
    <text evidence="2">The sequence shown here is derived from an EMBL/GenBank/DDBJ whole genome shotgun (WGS) entry which is preliminary data.</text>
</comment>
<feature type="non-terminal residue" evidence="2">
    <location>
        <position position="90"/>
    </location>
</feature>
<dbReference type="EMBL" id="CAJPIN010143092">
    <property type="protein sequence ID" value="CAG2069477.1"/>
    <property type="molecule type" value="Genomic_DNA"/>
</dbReference>
<feature type="compositionally biased region" description="Polar residues" evidence="1">
    <location>
        <begin position="75"/>
        <end position="90"/>
    </location>
</feature>
<protein>
    <submittedName>
        <fullName evidence="2">Uncharacterized protein</fullName>
    </submittedName>
</protein>
<feature type="compositionally biased region" description="Basic and acidic residues" evidence="1">
    <location>
        <begin position="11"/>
        <end position="22"/>
    </location>
</feature>
<gene>
    <name evidence="2" type="ORF">TPAB3V08_LOCUS16419</name>
</gene>
<evidence type="ECO:0000313" key="3">
    <source>
        <dbReference type="Proteomes" id="UP001153148"/>
    </source>
</evidence>
<dbReference type="Proteomes" id="UP001153148">
    <property type="component" value="Unassembled WGS sequence"/>
</dbReference>
<evidence type="ECO:0000313" key="2">
    <source>
        <dbReference type="EMBL" id="CAG2069477.1"/>
    </source>
</evidence>
<organism evidence="2 3">
    <name type="scientific">Timema podura</name>
    <name type="common">Walking stick</name>
    <dbReference type="NCBI Taxonomy" id="61482"/>
    <lineage>
        <taxon>Eukaryota</taxon>
        <taxon>Metazoa</taxon>
        <taxon>Ecdysozoa</taxon>
        <taxon>Arthropoda</taxon>
        <taxon>Hexapoda</taxon>
        <taxon>Insecta</taxon>
        <taxon>Pterygota</taxon>
        <taxon>Neoptera</taxon>
        <taxon>Polyneoptera</taxon>
        <taxon>Phasmatodea</taxon>
        <taxon>Timematodea</taxon>
        <taxon>Timematoidea</taxon>
        <taxon>Timematidae</taxon>
        <taxon>Timema</taxon>
    </lineage>
</organism>
<evidence type="ECO:0000256" key="1">
    <source>
        <dbReference type="SAM" id="MobiDB-lite"/>
    </source>
</evidence>
<feature type="compositionally biased region" description="Basic and acidic residues" evidence="1">
    <location>
        <begin position="59"/>
        <end position="72"/>
    </location>
</feature>
<accession>A0ABN7PPI7</accession>
<reference evidence="2" key="1">
    <citation type="submission" date="2021-03" db="EMBL/GenBank/DDBJ databases">
        <authorList>
            <person name="Tran Van P."/>
        </authorList>
    </citation>
    <scope>NUCLEOTIDE SEQUENCE</scope>
</reference>
<sequence>MGSHIQMVAPPHDRNRRQSGDHEPDDVLETSEVTQLLPINKARDSPRKISFSKDTNITAEEKAEQMLEKDDISEASGSSVKTSYYQESLG</sequence>
<proteinExistence type="predicted"/>
<feature type="region of interest" description="Disordered" evidence="1">
    <location>
        <begin position="1"/>
        <end position="90"/>
    </location>
</feature>
<keyword evidence="3" id="KW-1185">Reference proteome</keyword>